<dbReference type="AlphaFoldDB" id="A0AAP3E4Y4"/>
<evidence type="ECO:0000313" key="1">
    <source>
        <dbReference type="EMBL" id="MCU4744682.1"/>
    </source>
</evidence>
<dbReference type="Proteomes" id="UP001321018">
    <property type="component" value="Unassembled WGS sequence"/>
</dbReference>
<dbReference type="InterPro" id="IPR016024">
    <property type="entry name" value="ARM-type_fold"/>
</dbReference>
<dbReference type="PANTHER" id="PTHR12697">
    <property type="entry name" value="PBS LYASE HEAT-LIKE PROTEIN"/>
    <property type="match status" value="1"/>
</dbReference>
<dbReference type="InterPro" id="IPR011989">
    <property type="entry name" value="ARM-like"/>
</dbReference>
<dbReference type="GO" id="GO:0016491">
    <property type="term" value="F:oxidoreductase activity"/>
    <property type="evidence" value="ECO:0007669"/>
    <property type="project" value="TreeGrafter"/>
</dbReference>
<dbReference type="Gene3D" id="1.25.10.10">
    <property type="entry name" value="Leucine-rich Repeat Variant"/>
    <property type="match status" value="2"/>
</dbReference>
<proteinExistence type="predicted"/>
<reference evidence="1" key="1">
    <citation type="submission" date="2022-09" db="EMBL/GenBank/DDBJ databases">
        <title>Enrichment on poylsaccharides allowed isolation of novel metabolic and taxonomic groups of Haloarchaea.</title>
        <authorList>
            <person name="Sorokin D.Y."/>
            <person name="Elcheninov A.G."/>
            <person name="Khizhniak T.V."/>
            <person name="Kolganova T.V."/>
            <person name="Kublanov I.V."/>
        </authorList>
    </citation>
    <scope>NUCLEOTIDE SEQUENCE</scope>
    <source>
        <strain evidence="1">AArc-xg1-1</strain>
    </source>
</reference>
<dbReference type="SUPFAM" id="SSF48371">
    <property type="entry name" value="ARM repeat"/>
    <property type="match status" value="1"/>
</dbReference>
<name>A0AAP3E4Y4_9EURY</name>
<accession>A0AAP3E4Y4</accession>
<evidence type="ECO:0000313" key="2">
    <source>
        <dbReference type="Proteomes" id="UP001321018"/>
    </source>
</evidence>
<sequence>MIETLVQDSGRPAEHASLLLSALEDGRDETRTELAPILEELVTEQPRAIIDECDRLVELLESSPSTTCRHLLACLATVLERGVVDLPEHTEAIRAQFDDDTYEVRKEASRCGAALCSVAILGAVLEDGDENERHTACWALERIAQTEPDRVIDVLPLVEVQVAALSTDELSQLDRRAVEVVAQLADAYPERVVPLVPELTNALSARGRFTRRASCEALAAIATEDVEAIVDAVPGIAPLLNDDFEDVQRAALDVLRPISESYPDELRPVVPMLADLIEDSQLPVSAMFTMGQIAKEYPEVGAPLIDTYTELLTVNDVRIRNNALASLTDLATEYPEDVIDASDLYIELVADDDQYIRANATSIIARLARVDPSSVSDAKSSLIDRLEDDHPPTRQNACWALGRLNVASARDRLEDLRANDPDDAVRAGAIAALTLIDRSRCPRCEEHSKPHDIKIAVVFPERVRWTCPHCDRTTIDRID</sequence>
<dbReference type="RefSeq" id="WP_338006482.1">
    <property type="nucleotide sequence ID" value="NZ_JAOPKA010000038.1"/>
</dbReference>
<dbReference type="PANTHER" id="PTHR12697:SF5">
    <property type="entry name" value="DEOXYHYPUSINE HYDROXYLASE"/>
    <property type="match status" value="1"/>
</dbReference>
<gene>
    <name evidence="1" type="ORF">OB960_25265</name>
</gene>
<dbReference type="Pfam" id="PF13646">
    <property type="entry name" value="HEAT_2"/>
    <property type="match status" value="1"/>
</dbReference>
<comment type="caution">
    <text evidence="1">The sequence shown here is derived from an EMBL/GenBank/DDBJ whole genome shotgun (WGS) entry which is preliminary data.</text>
</comment>
<dbReference type="EMBL" id="JAOPKA010000038">
    <property type="protein sequence ID" value="MCU4744682.1"/>
    <property type="molecule type" value="Genomic_DNA"/>
</dbReference>
<protein>
    <submittedName>
        <fullName evidence="1">HEAT repeat domain-containing protein</fullName>
    </submittedName>
</protein>
<organism evidence="1 2">
    <name type="scientific">Natronoglomus mannanivorans</name>
    <dbReference type="NCBI Taxonomy" id="2979990"/>
    <lineage>
        <taxon>Archaea</taxon>
        <taxon>Methanobacteriati</taxon>
        <taxon>Methanobacteriota</taxon>
        <taxon>Stenosarchaea group</taxon>
        <taxon>Halobacteria</taxon>
        <taxon>Halobacteriales</taxon>
        <taxon>Natrialbaceae</taxon>
        <taxon>Natronoglomus</taxon>
    </lineage>
</organism>